<dbReference type="AlphaFoldDB" id="A0AAV6VWQ7"/>
<dbReference type="Pfam" id="PF13855">
    <property type="entry name" value="LRR_8"/>
    <property type="match status" value="2"/>
</dbReference>
<dbReference type="PANTHER" id="PTHR24369">
    <property type="entry name" value="ANTIGEN BSP, PUTATIVE-RELATED"/>
    <property type="match status" value="1"/>
</dbReference>
<gene>
    <name evidence="5" type="ORF">JTE90_000587</name>
</gene>
<dbReference type="EMBL" id="JAFNEN010000015">
    <property type="protein sequence ID" value="KAG8200510.1"/>
    <property type="molecule type" value="Genomic_DNA"/>
</dbReference>
<dbReference type="SMART" id="SM00369">
    <property type="entry name" value="LRR_TYP"/>
    <property type="match status" value="4"/>
</dbReference>
<dbReference type="GO" id="GO:0005886">
    <property type="term" value="C:plasma membrane"/>
    <property type="evidence" value="ECO:0007669"/>
    <property type="project" value="TreeGrafter"/>
</dbReference>
<evidence type="ECO:0000313" key="6">
    <source>
        <dbReference type="Proteomes" id="UP000827092"/>
    </source>
</evidence>
<keyword evidence="6" id="KW-1185">Reference proteome</keyword>
<dbReference type="InterPro" id="IPR032675">
    <property type="entry name" value="LRR_dom_sf"/>
</dbReference>
<keyword evidence="3" id="KW-0677">Repeat</keyword>
<dbReference type="InterPro" id="IPR050541">
    <property type="entry name" value="LRR_TM_domain-containing"/>
</dbReference>
<proteinExistence type="predicted"/>
<dbReference type="Proteomes" id="UP000827092">
    <property type="component" value="Unassembled WGS sequence"/>
</dbReference>
<dbReference type="InterPro" id="IPR003591">
    <property type="entry name" value="Leu-rich_rpt_typical-subtyp"/>
</dbReference>
<dbReference type="PANTHER" id="PTHR24369:SF210">
    <property type="entry name" value="CHAOPTIN-RELATED"/>
    <property type="match status" value="1"/>
</dbReference>
<organism evidence="5 6">
    <name type="scientific">Oedothorax gibbosus</name>
    <dbReference type="NCBI Taxonomy" id="931172"/>
    <lineage>
        <taxon>Eukaryota</taxon>
        <taxon>Metazoa</taxon>
        <taxon>Ecdysozoa</taxon>
        <taxon>Arthropoda</taxon>
        <taxon>Chelicerata</taxon>
        <taxon>Arachnida</taxon>
        <taxon>Araneae</taxon>
        <taxon>Araneomorphae</taxon>
        <taxon>Entelegynae</taxon>
        <taxon>Araneoidea</taxon>
        <taxon>Linyphiidae</taxon>
        <taxon>Erigoninae</taxon>
        <taxon>Oedothorax</taxon>
    </lineage>
</organism>
<evidence type="ECO:0000256" key="1">
    <source>
        <dbReference type="ARBA" id="ARBA00022614"/>
    </source>
</evidence>
<sequence>MEILRSALLCLCVYVIRAQNCPPREDTYPCLCLEKQNEVHIHCSGLTSLEQLKRPFKGLHGTKILTFTISGSSIDHLPGDIFQNVSIRNLIISKSSLERIGNLGEPQFQGLETSLESLKIEETFTEKHPFAYVSIDHLKKLKTLELRKNQVEVLHNEWFKNGPANMEVLRFVEGKIRRVGYKALQNLSKLRIVDLSDNELDYIPNTVFPEPADFLEEINLERNKLSSFDEGFFSKMPSLKIVNLELNEFSTIDETTWGTVWSHIHTFTIDYNPIICDSKIKWIYEEGTSLENKVIATCFKPFTLMDRELHTLEINELK</sequence>
<evidence type="ECO:0000256" key="3">
    <source>
        <dbReference type="ARBA" id="ARBA00022737"/>
    </source>
</evidence>
<evidence type="ECO:0000256" key="2">
    <source>
        <dbReference type="ARBA" id="ARBA00022729"/>
    </source>
</evidence>
<reference evidence="5 6" key="1">
    <citation type="journal article" date="2022" name="Nat. Ecol. Evol.">
        <title>A masculinizing supergene underlies an exaggerated male reproductive morph in a spider.</title>
        <authorList>
            <person name="Hendrickx F."/>
            <person name="De Corte Z."/>
            <person name="Sonet G."/>
            <person name="Van Belleghem S.M."/>
            <person name="Kostlbacher S."/>
            <person name="Vangestel C."/>
        </authorList>
    </citation>
    <scope>NUCLEOTIDE SEQUENCE [LARGE SCALE GENOMIC DNA]</scope>
    <source>
        <strain evidence="5">W744_W776</strain>
    </source>
</reference>
<dbReference type="SUPFAM" id="SSF52058">
    <property type="entry name" value="L domain-like"/>
    <property type="match status" value="1"/>
</dbReference>
<feature type="chain" id="PRO_5043854489" evidence="4">
    <location>
        <begin position="19"/>
        <end position="318"/>
    </location>
</feature>
<comment type="caution">
    <text evidence="5">The sequence shown here is derived from an EMBL/GenBank/DDBJ whole genome shotgun (WGS) entry which is preliminary data.</text>
</comment>
<evidence type="ECO:0000256" key="4">
    <source>
        <dbReference type="SAM" id="SignalP"/>
    </source>
</evidence>
<accession>A0AAV6VWQ7</accession>
<protein>
    <submittedName>
        <fullName evidence="5">Uncharacterized protein</fullName>
    </submittedName>
</protein>
<evidence type="ECO:0000313" key="5">
    <source>
        <dbReference type="EMBL" id="KAG8200510.1"/>
    </source>
</evidence>
<keyword evidence="2 4" id="KW-0732">Signal</keyword>
<feature type="signal peptide" evidence="4">
    <location>
        <begin position="1"/>
        <end position="18"/>
    </location>
</feature>
<keyword evidence="1" id="KW-0433">Leucine-rich repeat</keyword>
<name>A0AAV6VWQ7_9ARAC</name>
<dbReference type="InterPro" id="IPR001611">
    <property type="entry name" value="Leu-rich_rpt"/>
</dbReference>
<dbReference type="Gene3D" id="3.80.10.10">
    <property type="entry name" value="Ribonuclease Inhibitor"/>
    <property type="match status" value="1"/>
</dbReference>